<protein>
    <recommendedName>
        <fullName evidence="12">Peptidase M48 domain-containing protein</fullName>
    </recommendedName>
</protein>
<dbReference type="PANTHER" id="PTHR43221:SF2">
    <property type="entry name" value="PROTEASE HTPX HOMOLOG"/>
    <property type="match status" value="1"/>
</dbReference>
<dbReference type="PANTHER" id="PTHR43221">
    <property type="entry name" value="PROTEASE HTPX"/>
    <property type="match status" value="1"/>
</dbReference>
<keyword evidence="4 11" id="KW-0812">Transmembrane</keyword>
<evidence type="ECO:0000313" key="14">
    <source>
        <dbReference type="Proteomes" id="UP000326837"/>
    </source>
</evidence>
<dbReference type="InterPro" id="IPR029024">
    <property type="entry name" value="TerB-like"/>
</dbReference>
<sequence length="695" mass="73747">MATDFFERQDQARRSTKWLVILFVLGVIGIVGATMGVVWVAVEATQHREALEEGDLNGLVDNPLYESPEELALPVGAGGGALLLILGGSLFKVAQLSGGGHVVAESLQGRRIHSDTTDAVERRLLNVVEEMALASGVPVPPVFLLDREPAINAFAAGYSPSDAVVAVTRGTAENLSRDELQGVVAHEFSHILNGDMRLNIRLIGVLHGILLLGLIGRIMFRMAANSGGSRSSRDNKGNAAIYFLLIGLAVMALGFLGTLMGNIIKAALSRQREYLADASAVQFTRNPTGLAGALKRIGSAVTGSKLQAANASEASHLFFAQGVWEGLTSLTATHPPLPARIKQLEPQWDGSFEMPPVTPATFNNPAPRTGAIPVPGLAAGGIAGAAAALATAAAVSEGPVIVPGGSPAEVVPLAVVAKAADQVGDPQEAHRKYAAALVGSLPPLVRDSVHETYGARAVVFGLLADKDREIRSKQLKRLRELATPDIVDLTNKLLPYIDLLDVRARLPLVDMALPSLRAMSPTQYKEFLACFKELVAADNRLGLFEWTLYRVLLRHLTPQFEKTAAPRIAYYGLQKMGPQCSVLLSTLAYADNRVDEAPKALARGAEKLQGIAVKLLTPEECGLDQLSKALDDLSRVADKKRRPLVAACAAVICADREVTVAEAELLRGVCDMLDCPMPPLLPGGPATFAHDSVAS</sequence>
<dbReference type="Gene3D" id="3.30.2010.10">
    <property type="entry name" value="Metalloproteases ('zincins'), catalytic domain"/>
    <property type="match status" value="1"/>
</dbReference>
<dbReference type="InterPro" id="IPR050083">
    <property type="entry name" value="HtpX_protease"/>
</dbReference>
<keyword evidence="2" id="KW-1003">Cell membrane</keyword>
<feature type="transmembrane region" description="Helical" evidence="11">
    <location>
        <begin position="198"/>
        <end position="220"/>
    </location>
</feature>
<dbReference type="Pfam" id="PF01435">
    <property type="entry name" value="Peptidase_M48"/>
    <property type="match status" value="1"/>
</dbReference>
<evidence type="ECO:0000256" key="10">
    <source>
        <dbReference type="ARBA" id="ARBA00023136"/>
    </source>
</evidence>
<organism evidence="13 14">
    <name type="scientific">Lacipirellula parvula</name>
    <dbReference type="NCBI Taxonomy" id="2650471"/>
    <lineage>
        <taxon>Bacteria</taxon>
        <taxon>Pseudomonadati</taxon>
        <taxon>Planctomycetota</taxon>
        <taxon>Planctomycetia</taxon>
        <taxon>Pirellulales</taxon>
        <taxon>Lacipirellulaceae</taxon>
        <taxon>Lacipirellula</taxon>
    </lineage>
</organism>
<evidence type="ECO:0000256" key="7">
    <source>
        <dbReference type="ARBA" id="ARBA00022833"/>
    </source>
</evidence>
<reference evidence="14" key="1">
    <citation type="submission" date="2019-10" db="EMBL/GenBank/DDBJ databases">
        <title>Lacipirellula parvula gen. nov., sp. nov., representing a lineage of planctomycetes widespread in freshwater anoxic habitats, and description of the family Lacipirellulaceae.</title>
        <authorList>
            <person name="Dedysh S.N."/>
            <person name="Kulichevskaya I.S."/>
            <person name="Beletsky A.V."/>
            <person name="Rakitin A.L."/>
            <person name="Mardanov A.V."/>
            <person name="Ivanova A.A."/>
            <person name="Saltykova V.X."/>
            <person name="Rijpstra W.I.C."/>
            <person name="Sinninghe Damste J.S."/>
            <person name="Ravin N.V."/>
        </authorList>
    </citation>
    <scope>NUCLEOTIDE SEQUENCE [LARGE SCALE GENOMIC DNA]</scope>
    <source>
        <strain evidence="14">PX69</strain>
    </source>
</reference>
<dbReference type="GO" id="GO:0006508">
    <property type="term" value="P:proteolysis"/>
    <property type="evidence" value="ECO:0007669"/>
    <property type="project" value="UniProtKB-KW"/>
</dbReference>
<accession>A0A5K7XMP0</accession>
<evidence type="ECO:0000256" key="8">
    <source>
        <dbReference type="ARBA" id="ARBA00022989"/>
    </source>
</evidence>
<name>A0A5K7XMP0_9BACT</name>
<feature type="domain" description="Peptidase M48" evidence="12">
    <location>
        <begin position="121"/>
        <end position="345"/>
    </location>
</feature>
<feature type="transmembrane region" description="Helical" evidence="11">
    <location>
        <begin position="71"/>
        <end position="91"/>
    </location>
</feature>
<dbReference type="KEGG" id="lpav:PLANPX_5748"/>
<dbReference type="InterPro" id="IPR001915">
    <property type="entry name" value="Peptidase_M48"/>
</dbReference>
<evidence type="ECO:0000313" key="13">
    <source>
        <dbReference type="EMBL" id="BBO36136.1"/>
    </source>
</evidence>
<dbReference type="Proteomes" id="UP000326837">
    <property type="component" value="Chromosome"/>
</dbReference>
<evidence type="ECO:0000256" key="5">
    <source>
        <dbReference type="ARBA" id="ARBA00022723"/>
    </source>
</evidence>
<keyword evidence="9" id="KW-0482">Metalloprotease</keyword>
<proteinExistence type="predicted"/>
<dbReference type="GO" id="GO:0046872">
    <property type="term" value="F:metal ion binding"/>
    <property type="evidence" value="ECO:0007669"/>
    <property type="project" value="UniProtKB-KW"/>
</dbReference>
<dbReference type="GO" id="GO:0004222">
    <property type="term" value="F:metalloendopeptidase activity"/>
    <property type="evidence" value="ECO:0007669"/>
    <property type="project" value="InterPro"/>
</dbReference>
<keyword evidence="10 11" id="KW-0472">Membrane</keyword>
<evidence type="ECO:0000256" key="4">
    <source>
        <dbReference type="ARBA" id="ARBA00022692"/>
    </source>
</evidence>
<evidence type="ECO:0000256" key="3">
    <source>
        <dbReference type="ARBA" id="ARBA00022670"/>
    </source>
</evidence>
<feature type="transmembrane region" description="Helical" evidence="11">
    <location>
        <begin position="240"/>
        <end position="264"/>
    </location>
</feature>
<comment type="cofactor">
    <cofactor evidence="1">
        <name>Zn(2+)</name>
        <dbReference type="ChEBI" id="CHEBI:29105"/>
    </cofactor>
</comment>
<keyword evidence="8 11" id="KW-1133">Transmembrane helix</keyword>
<dbReference type="RefSeq" id="WP_152101367.1">
    <property type="nucleotide sequence ID" value="NZ_AP021861.1"/>
</dbReference>
<evidence type="ECO:0000256" key="1">
    <source>
        <dbReference type="ARBA" id="ARBA00001947"/>
    </source>
</evidence>
<evidence type="ECO:0000256" key="11">
    <source>
        <dbReference type="SAM" id="Phobius"/>
    </source>
</evidence>
<gene>
    <name evidence="13" type="ORF">PLANPX_5748</name>
</gene>
<dbReference type="AlphaFoldDB" id="A0A5K7XMP0"/>
<keyword evidence="3" id="KW-0645">Protease</keyword>
<evidence type="ECO:0000256" key="9">
    <source>
        <dbReference type="ARBA" id="ARBA00023049"/>
    </source>
</evidence>
<dbReference type="SUPFAM" id="SSF158682">
    <property type="entry name" value="TerB-like"/>
    <property type="match status" value="1"/>
</dbReference>
<feature type="transmembrane region" description="Helical" evidence="11">
    <location>
        <begin position="18"/>
        <end position="42"/>
    </location>
</feature>
<evidence type="ECO:0000259" key="12">
    <source>
        <dbReference type="Pfam" id="PF01435"/>
    </source>
</evidence>
<keyword evidence="5" id="KW-0479">Metal-binding</keyword>
<evidence type="ECO:0000256" key="2">
    <source>
        <dbReference type="ARBA" id="ARBA00022475"/>
    </source>
</evidence>
<evidence type="ECO:0000256" key="6">
    <source>
        <dbReference type="ARBA" id="ARBA00022801"/>
    </source>
</evidence>
<keyword evidence="7" id="KW-0862">Zinc</keyword>
<dbReference type="EMBL" id="AP021861">
    <property type="protein sequence ID" value="BBO36136.1"/>
    <property type="molecule type" value="Genomic_DNA"/>
</dbReference>
<keyword evidence="6" id="KW-0378">Hydrolase</keyword>
<dbReference type="CDD" id="cd07340">
    <property type="entry name" value="M48B_Htpx_like"/>
    <property type="match status" value="1"/>
</dbReference>
<keyword evidence="14" id="KW-1185">Reference proteome</keyword>